<dbReference type="AlphaFoldDB" id="A0AAN6XKE3"/>
<evidence type="ECO:0000313" key="2">
    <source>
        <dbReference type="EMBL" id="KAK4201958.1"/>
    </source>
</evidence>
<evidence type="ECO:0000313" key="3">
    <source>
        <dbReference type="Proteomes" id="UP001303160"/>
    </source>
</evidence>
<organism evidence="2 3">
    <name type="scientific">Triangularia verruculosa</name>
    <dbReference type="NCBI Taxonomy" id="2587418"/>
    <lineage>
        <taxon>Eukaryota</taxon>
        <taxon>Fungi</taxon>
        <taxon>Dikarya</taxon>
        <taxon>Ascomycota</taxon>
        <taxon>Pezizomycotina</taxon>
        <taxon>Sordariomycetes</taxon>
        <taxon>Sordariomycetidae</taxon>
        <taxon>Sordariales</taxon>
        <taxon>Podosporaceae</taxon>
        <taxon>Triangularia</taxon>
    </lineage>
</organism>
<feature type="region of interest" description="Disordered" evidence="1">
    <location>
        <begin position="493"/>
        <end position="532"/>
    </location>
</feature>
<evidence type="ECO:0000256" key="1">
    <source>
        <dbReference type="SAM" id="MobiDB-lite"/>
    </source>
</evidence>
<reference evidence="2" key="2">
    <citation type="submission" date="2023-05" db="EMBL/GenBank/DDBJ databases">
        <authorList>
            <consortium name="Lawrence Berkeley National Laboratory"/>
            <person name="Steindorff A."/>
            <person name="Hensen N."/>
            <person name="Bonometti L."/>
            <person name="Westerberg I."/>
            <person name="Brannstrom I.O."/>
            <person name="Guillou S."/>
            <person name="Cros-Aarteil S."/>
            <person name="Calhoun S."/>
            <person name="Haridas S."/>
            <person name="Kuo A."/>
            <person name="Mondo S."/>
            <person name="Pangilinan J."/>
            <person name="Riley R."/>
            <person name="Labutti K."/>
            <person name="Andreopoulos B."/>
            <person name="Lipzen A."/>
            <person name="Chen C."/>
            <person name="Yanf M."/>
            <person name="Daum C."/>
            <person name="Ng V."/>
            <person name="Clum A."/>
            <person name="Ohm R."/>
            <person name="Martin F."/>
            <person name="Silar P."/>
            <person name="Natvig D."/>
            <person name="Lalanne C."/>
            <person name="Gautier V."/>
            <person name="Ament-Velasquez S.L."/>
            <person name="Kruys A."/>
            <person name="Hutchinson M.I."/>
            <person name="Powell A.J."/>
            <person name="Barry K."/>
            <person name="Miller A.N."/>
            <person name="Grigoriev I.V."/>
            <person name="Debuchy R."/>
            <person name="Gladieux P."/>
            <person name="Thoren M.H."/>
            <person name="Johannesson H."/>
        </authorList>
    </citation>
    <scope>NUCLEOTIDE SEQUENCE</scope>
    <source>
        <strain evidence="2">CBS 315.58</strain>
    </source>
</reference>
<accession>A0AAN6XKE3</accession>
<gene>
    <name evidence="2" type="ORF">QBC40DRAFT_322470</name>
</gene>
<sequence>MDNKVRGQGGGWIQVGSRSDKAIGIFTNDPKAWLPGHCQKGGSNSDGGVAGDQVWYRMGNEACRPQRLLVMVRGHFSQQRTKSVSSGFTHCSRQERLCLSRLLTPCLPVLPSPFLLSGRGTPAETERSRRLDALSAGGLASTGRGAVFCGLSGSRVWPLPWVDNRRRGKRRRQSRRLIWWAAHQRGEHTGFGGVWCNSTACWNAIWCEMPGFEMPPVPIRGAEQPKAAGDVFNGCSVVGSAQRLQLQHGKQLMDGMQRTRVLCQLVPASLRGAWGHVESVFPPMPVPRQTSAPLIPPEETAALRRKDTAADNIQWWFGGLAVVGCCATVVLDDTSPSWPSWRETRRYPFGKTLGSQTEQGKHLFKLFGDCRGKSRLIPTAQKEAISDKRLPLQLSFSGLAAVAACMRFITTASTTCPLDEETERDGCGGWLQPLSTVASGTAQISSRTERVRVVKTWHTAGSLGLVLRSSARSSACSALPFLDFSRFPSGPASKKWHGKHGAGTLGDAAIEPSRPHRRLPSQLNANSGRSRQ</sequence>
<comment type="caution">
    <text evidence="2">The sequence shown here is derived from an EMBL/GenBank/DDBJ whole genome shotgun (WGS) entry which is preliminary data.</text>
</comment>
<name>A0AAN6XKE3_9PEZI</name>
<feature type="compositionally biased region" description="Polar residues" evidence="1">
    <location>
        <begin position="521"/>
        <end position="532"/>
    </location>
</feature>
<keyword evidence="3" id="KW-1185">Reference proteome</keyword>
<dbReference type="EMBL" id="MU863901">
    <property type="protein sequence ID" value="KAK4201958.1"/>
    <property type="molecule type" value="Genomic_DNA"/>
</dbReference>
<proteinExistence type="predicted"/>
<dbReference type="Proteomes" id="UP001303160">
    <property type="component" value="Unassembled WGS sequence"/>
</dbReference>
<protein>
    <submittedName>
        <fullName evidence="2">Uncharacterized protein</fullName>
    </submittedName>
</protein>
<reference evidence="2" key="1">
    <citation type="journal article" date="2023" name="Mol. Phylogenet. Evol.">
        <title>Genome-scale phylogeny and comparative genomics of the fungal order Sordariales.</title>
        <authorList>
            <person name="Hensen N."/>
            <person name="Bonometti L."/>
            <person name="Westerberg I."/>
            <person name="Brannstrom I.O."/>
            <person name="Guillou S."/>
            <person name="Cros-Aarteil S."/>
            <person name="Calhoun S."/>
            <person name="Haridas S."/>
            <person name="Kuo A."/>
            <person name="Mondo S."/>
            <person name="Pangilinan J."/>
            <person name="Riley R."/>
            <person name="LaButti K."/>
            <person name="Andreopoulos B."/>
            <person name="Lipzen A."/>
            <person name="Chen C."/>
            <person name="Yan M."/>
            <person name="Daum C."/>
            <person name="Ng V."/>
            <person name="Clum A."/>
            <person name="Steindorff A."/>
            <person name="Ohm R.A."/>
            <person name="Martin F."/>
            <person name="Silar P."/>
            <person name="Natvig D.O."/>
            <person name="Lalanne C."/>
            <person name="Gautier V."/>
            <person name="Ament-Velasquez S.L."/>
            <person name="Kruys A."/>
            <person name="Hutchinson M.I."/>
            <person name="Powell A.J."/>
            <person name="Barry K."/>
            <person name="Miller A.N."/>
            <person name="Grigoriev I.V."/>
            <person name="Debuchy R."/>
            <person name="Gladieux P."/>
            <person name="Hiltunen Thoren M."/>
            <person name="Johannesson H."/>
        </authorList>
    </citation>
    <scope>NUCLEOTIDE SEQUENCE</scope>
    <source>
        <strain evidence="2">CBS 315.58</strain>
    </source>
</reference>